<dbReference type="GO" id="GO:0004177">
    <property type="term" value="F:aminopeptidase activity"/>
    <property type="evidence" value="ECO:0007669"/>
    <property type="project" value="UniProtKB-UniRule"/>
</dbReference>
<dbReference type="NCBIfam" id="TIGR01249">
    <property type="entry name" value="pro_imino_pep_1"/>
    <property type="match status" value="1"/>
</dbReference>
<evidence type="ECO:0000256" key="7">
    <source>
        <dbReference type="ARBA" id="ARBA00022490"/>
    </source>
</evidence>
<dbReference type="AlphaFoldDB" id="A0A8J7S596"/>
<sequence>MPRDRLYPTQDARARGRLAVEPPHEIYWEEGGNPEGVPVCFLHGGPGAGTSPGHRRFFDPSHYRVVLHDQRGAGRSIPSAAVEKNDTQRLIADIEALRRHLGIERWIVFGGSWGSSLALAYAEAHPDRVIALVLRGVFLCRHSEVEWFLHGMGRFFPEAHAAFLGFLPEGERTDPLAAYYRRLIDPDPQVHGPAATAWSRYEAECSTLLPNRDSVQSITRSEVALPLARLEAHYFVNALFLEEGELLAKADRLAGIPGAIVQGRYDVVCPPVSAHDLAAVWPDVRLTLVPDAGHSATEPGIAIGLVNAMERFKTLR</sequence>
<evidence type="ECO:0000256" key="5">
    <source>
        <dbReference type="ARBA" id="ARBA00021843"/>
    </source>
</evidence>
<comment type="caution">
    <text evidence="15">The sequence shown here is derived from an EMBL/GenBank/DDBJ whole genome shotgun (WGS) entry which is preliminary data.</text>
</comment>
<evidence type="ECO:0000256" key="13">
    <source>
        <dbReference type="RuleBase" id="RU003421"/>
    </source>
</evidence>
<dbReference type="EMBL" id="JAGMWN010000014">
    <property type="protein sequence ID" value="MBP5859049.1"/>
    <property type="molecule type" value="Genomic_DNA"/>
</dbReference>
<keyword evidence="7 11" id="KW-0963">Cytoplasm</keyword>
<accession>A0A8J7S596</accession>
<evidence type="ECO:0000259" key="14">
    <source>
        <dbReference type="Pfam" id="PF00561"/>
    </source>
</evidence>
<evidence type="ECO:0000313" key="15">
    <source>
        <dbReference type="EMBL" id="MBP5859049.1"/>
    </source>
</evidence>
<evidence type="ECO:0000256" key="1">
    <source>
        <dbReference type="ARBA" id="ARBA00001585"/>
    </source>
</evidence>
<dbReference type="PRINTS" id="PR00793">
    <property type="entry name" value="PROAMNOPTASE"/>
</dbReference>
<dbReference type="GO" id="GO:0005737">
    <property type="term" value="C:cytoplasm"/>
    <property type="evidence" value="ECO:0007669"/>
    <property type="project" value="UniProtKB-SubCell"/>
</dbReference>
<dbReference type="InterPro" id="IPR029058">
    <property type="entry name" value="AB_hydrolase_fold"/>
</dbReference>
<evidence type="ECO:0000256" key="4">
    <source>
        <dbReference type="ARBA" id="ARBA00012568"/>
    </source>
</evidence>
<comment type="similarity">
    <text evidence="3 11 13">Belongs to the peptidase S33 family.</text>
</comment>
<dbReference type="Pfam" id="PF00561">
    <property type="entry name" value="Abhydrolase_1"/>
    <property type="match status" value="1"/>
</dbReference>
<dbReference type="PRINTS" id="PR00111">
    <property type="entry name" value="ABHYDROLASE"/>
</dbReference>
<dbReference type="PANTHER" id="PTHR43722:SF1">
    <property type="entry name" value="PROLINE IMINOPEPTIDASE"/>
    <property type="match status" value="1"/>
</dbReference>
<evidence type="ECO:0000256" key="6">
    <source>
        <dbReference type="ARBA" id="ARBA00022438"/>
    </source>
</evidence>
<dbReference type="PANTHER" id="PTHR43722">
    <property type="entry name" value="PROLINE IMINOPEPTIDASE"/>
    <property type="match status" value="1"/>
</dbReference>
<proteinExistence type="inferred from homology"/>
<dbReference type="InterPro" id="IPR002410">
    <property type="entry name" value="Peptidase_S33"/>
</dbReference>
<dbReference type="PIRSF" id="PIRSF006431">
    <property type="entry name" value="Pept_S33"/>
    <property type="match status" value="1"/>
</dbReference>
<keyword evidence="6 11" id="KW-0031">Aminopeptidase</keyword>
<dbReference type="GO" id="GO:0006508">
    <property type="term" value="P:proteolysis"/>
    <property type="evidence" value="ECO:0007669"/>
    <property type="project" value="UniProtKB-KW"/>
</dbReference>
<evidence type="ECO:0000313" key="16">
    <source>
        <dbReference type="Proteomes" id="UP000672602"/>
    </source>
</evidence>
<dbReference type="RefSeq" id="WP_210683641.1">
    <property type="nucleotide sequence ID" value="NZ_JAGMWN010000014.1"/>
</dbReference>
<keyword evidence="16" id="KW-1185">Reference proteome</keyword>
<feature type="active site" evidence="12">
    <location>
        <position position="266"/>
    </location>
</feature>
<feature type="domain" description="AB hydrolase-1" evidence="14">
    <location>
        <begin position="38"/>
        <end position="296"/>
    </location>
</feature>
<evidence type="ECO:0000256" key="9">
    <source>
        <dbReference type="ARBA" id="ARBA00022801"/>
    </source>
</evidence>
<dbReference type="Proteomes" id="UP000672602">
    <property type="component" value="Unassembled WGS sequence"/>
</dbReference>
<dbReference type="InterPro" id="IPR005944">
    <property type="entry name" value="Pro_iminopeptidase"/>
</dbReference>
<feature type="active site" description="Nucleophile" evidence="12">
    <location>
        <position position="112"/>
    </location>
</feature>
<comment type="catalytic activity">
    <reaction evidence="1 11 13">
        <text>Release of N-terminal proline from a peptide.</text>
        <dbReference type="EC" id="3.4.11.5"/>
    </reaction>
</comment>
<gene>
    <name evidence="15" type="primary">pip</name>
    <name evidence="15" type="ORF">KAJ83_18660</name>
</gene>
<protein>
    <recommendedName>
        <fullName evidence="5 11">Proline iminopeptidase</fullName>
        <shortName evidence="11">PIP</shortName>
        <ecNumber evidence="4 11">3.4.11.5</ecNumber>
    </recommendedName>
    <alternativeName>
        <fullName evidence="10 11">Prolyl aminopeptidase</fullName>
    </alternativeName>
</protein>
<evidence type="ECO:0000256" key="12">
    <source>
        <dbReference type="PIRSR" id="PIRSR006431-1"/>
    </source>
</evidence>
<keyword evidence="9 11" id="KW-0378">Hydrolase</keyword>
<comment type="subcellular location">
    <subcellularLocation>
        <location evidence="2 11">Cytoplasm</location>
    </subcellularLocation>
</comment>
<dbReference type="InterPro" id="IPR000073">
    <property type="entry name" value="AB_hydrolase_1"/>
</dbReference>
<dbReference type="Gene3D" id="3.40.50.1820">
    <property type="entry name" value="alpha/beta hydrolase"/>
    <property type="match status" value="1"/>
</dbReference>
<dbReference type="SUPFAM" id="SSF53474">
    <property type="entry name" value="alpha/beta-Hydrolases"/>
    <property type="match status" value="1"/>
</dbReference>
<organism evidence="15 16">
    <name type="scientific">Marivibrio halodurans</name>
    <dbReference type="NCBI Taxonomy" id="2039722"/>
    <lineage>
        <taxon>Bacteria</taxon>
        <taxon>Pseudomonadati</taxon>
        <taxon>Pseudomonadota</taxon>
        <taxon>Alphaproteobacteria</taxon>
        <taxon>Rhodospirillales</taxon>
        <taxon>Rhodospirillaceae</taxon>
        <taxon>Marivibrio</taxon>
    </lineage>
</organism>
<evidence type="ECO:0000256" key="2">
    <source>
        <dbReference type="ARBA" id="ARBA00004496"/>
    </source>
</evidence>
<dbReference type="EC" id="3.4.11.5" evidence="4 11"/>
<reference evidence="15" key="1">
    <citation type="submission" date="2021-04" db="EMBL/GenBank/DDBJ databases">
        <authorList>
            <person name="Zhang D.-C."/>
        </authorList>
    </citation>
    <scope>NUCLEOTIDE SEQUENCE</scope>
    <source>
        <strain evidence="15">CGMCC 1.15697</strain>
    </source>
</reference>
<keyword evidence="8 11" id="KW-0645">Protease</keyword>
<evidence type="ECO:0000256" key="11">
    <source>
        <dbReference type="PIRNR" id="PIRNR006431"/>
    </source>
</evidence>
<name>A0A8J7S596_9PROT</name>
<evidence type="ECO:0000256" key="10">
    <source>
        <dbReference type="ARBA" id="ARBA00029605"/>
    </source>
</evidence>
<evidence type="ECO:0000256" key="3">
    <source>
        <dbReference type="ARBA" id="ARBA00010088"/>
    </source>
</evidence>
<evidence type="ECO:0000256" key="8">
    <source>
        <dbReference type="ARBA" id="ARBA00022670"/>
    </source>
</evidence>
<feature type="active site" description="Proton donor" evidence="12">
    <location>
        <position position="294"/>
    </location>
</feature>